<evidence type="ECO:0000256" key="1">
    <source>
        <dbReference type="SAM" id="SignalP"/>
    </source>
</evidence>
<dbReference type="Proteomes" id="UP001205603">
    <property type="component" value="Unassembled WGS sequence"/>
</dbReference>
<evidence type="ECO:0000313" key="3">
    <source>
        <dbReference type="EMBL" id="MCP9612732.1"/>
    </source>
</evidence>
<keyword evidence="4" id="KW-1185">Reference proteome</keyword>
<dbReference type="Gene3D" id="3.40.1420.30">
    <property type="match status" value="1"/>
</dbReference>
<dbReference type="Pfam" id="PF11396">
    <property type="entry name" value="PepSY_like"/>
    <property type="match status" value="1"/>
</dbReference>
<comment type="caution">
    <text evidence="3">The sequence shown here is derived from an EMBL/GenBank/DDBJ whole genome shotgun (WGS) entry which is preliminary data.</text>
</comment>
<sequence length="152" mass="17122">MKKVVLAFALLFGSLCIASAAVTDNDRIPYDKLPTAARTFIEKTFPGVNAVKCEKEKGWTQYDVRLSNGVEIEFDRAGNWLEIESNNGPFTMMMLNLLPSKAVNYINTNFNGQGVKKVERKRNGYEVKVMTNPKTEVKFDKNGNFSSQKIDD</sequence>
<evidence type="ECO:0000259" key="2">
    <source>
        <dbReference type="Pfam" id="PF11396"/>
    </source>
</evidence>
<dbReference type="SUPFAM" id="SSF160574">
    <property type="entry name" value="BT0923-like"/>
    <property type="match status" value="1"/>
</dbReference>
<dbReference type="RefSeq" id="WP_255028082.1">
    <property type="nucleotide sequence ID" value="NZ_JANDHW010000013.1"/>
</dbReference>
<feature type="signal peptide" evidence="1">
    <location>
        <begin position="1"/>
        <end position="20"/>
    </location>
</feature>
<feature type="domain" description="Putative beta-lactamase-inhibitor-like PepSY-like" evidence="2">
    <location>
        <begin position="61"/>
        <end position="145"/>
    </location>
</feature>
<dbReference type="EMBL" id="JANDHW010000013">
    <property type="protein sequence ID" value="MCP9612732.1"/>
    <property type="molecule type" value="Genomic_DNA"/>
</dbReference>
<accession>A0ABT1MJE5</accession>
<keyword evidence="1" id="KW-0732">Signal</keyword>
<proteinExistence type="predicted"/>
<name>A0ABT1MJE5_9BACT</name>
<feature type="chain" id="PRO_5045287527" evidence="1">
    <location>
        <begin position="21"/>
        <end position="152"/>
    </location>
</feature>
<evidence type="ECO:0000313" key="4">
    <source>
        <dbReference type="Proteomes" id="UP001205603"/>
    </source>
</evidence>
<organism evidence="3 4">
    <name type="scientific">Coprobacter tertius</name>
    <dbReference type="NCBI Taxonomy" id="2944915"/>
    <lineage>
        <taxon>Bacteria</taxon>
        <taxon>Pseudomonadati</taxon>
        <taxon>Bacteroidota</taxon>
        <taxon>Bacteroidia</taxon>
        <taxon>Bacteroidales</taxon>
        <taxon>Barnesiellaceae</taxon>
        <taxon>Coprobacter</taxon>
    </lineage>
</organism>
<dbReference type="InterPro" id="IPR021533">
    <property type="entry name" value="PepSY-like"/>
</dbReference>
<protein>
    <submittedName>
        <fullName evidence="3">PepSY-like domain-containing protein</fullName>
    </submittedName>
</protein>
<gene>
    <name evidence="3" type="ORF">NMU02_11580</name>
</gene>
<reference evidence="3 4" key="1">
    <citation type="submission" date="2022-07" db="EMBL/GenBank/DDBJ databases">
        <title>Fecal culturing of patients with breast cancer.</title>
        <authorList>
            <person name="Teng N.M.Y."/>
            <person name="Kiu R."/>
            <person name="Evans R."/>
            <person name="Baker D.J."/>
            <person name="Zenner C."/>
            <person name="Robinson S.D."/>
            <person name="Hall L.J."/>
        </authorList>
    </citation>
    <scope>NUCLEOTIDE SEQUENCE [LARGE SCALE GENOMIC DNA]</scope>
    <source>
        <strain evidence="3 4">LH1063</strain>
    </source>
</reference>